<evidence type="ECO:0000259" key="1">
    <source>
        <dbReference type="Pfam" id="PF07179"/>
    </source>
</evidence>
<keyword evidence="3" id="KW-1185">Reference proteome</keyword>
<proteinExistence type="predicted"/>
<dbReference type="EMBL" id="LXWF01000005">
    <property type="protein sequence ID" value="ORC24330.1"/>
    <property type="molecule type" value="Genomic_DNA"/>
</dbReference>
<accession>A0A1Y1RRR5</accession>
<sequence>MSHSSPRYTEIERPARVQEALNTIGSWMLGSVSVEPGWNELVLDIKPLSDTIFVRITESRDDQDYVGTVGPVKSDSPVLAAIEQLQHASFVEGEGTWFTASVVITATGWPTPSYQIGASYDRAHEPVDWNGEGRLSARDIRTHFETFPRDEQFIPEWASVRLAGRRGAGFDQQVGEGLPVGSVNRFLTEALNGFAAAPSEQALANVVRTAQGGNLIMDISQSTVGPEGKTVRNYQVLRLQNGMRALTAYSSVDYAENYSQTVLSRGNPDLVVEHAMKVFLQVAHDSSIDVLVLDPGSEHECFVEKAQVQWVIGSPHNMPAQRALVEENMHNLLVALTAPASTLLLGVRAGDTAGRPVMIKKDDESGENLALVFTSVAEVAALDPTLEVRSAPALDVLKLLAAGESPAVRINALAPHATMPMDQVRQLLSVIESQ</sequence>
<evidence type="ECO:0000313" key="3">
    <source>
        <dbReference type="Proteomes" id="UP000192359"/>
    </source>
</evidence>
<dbReference type="Pfam" id="PF07179">
    <property type="entry name" value="SseB"/>
    <property type="match status" value="1"/>
</dbReference>
<organism evidence="2 3">
    <name type="scientific">Rothia nasimurium</name>
    <dbReference type="NCBI Taxonomy" id="85336"/>
    <lineage>
        <taxon>Bacteria</taxon>
        <taxon>Bacillati</taxon>
        <taxon>Actinomycetota</taxon>
        <taxon>Actinomycetes</taxon>
        <taxon>Micrococcales</taxon>
        <taxon>Micrococcaceae</taxon>
        <taxon>Rothia</taxon>
    </lineage>
</organism>
<name>A0A1Y1RRR5_9MICC</name>
<feature type="domain" description="SseB protein N-terminal" evidence="1">
    <location>
        <begin position="187"/>
        <end position="310"/>
    </location>
</feature>
<gene>
    <name evidence="2" type="ORF">A7979_10025</name>
</gene>
<dbReference type="RefSeq" id="WP_083090802.1">
    <property type="nucleotide sequence ID" value="NZ_LXWF01000005.1"/>
</dbReference>
<dbReference type="AlphaFoldDB" id="A0A1Y1RRR5"/>
<reference evidence="2 3" key="1">
    <citation type="submission" date="2016-05" db="EMBL/GenBank/DDBJ databases">
        <title>Draft genome sequence of a porcine commensal Rothia nasimurium.</title>
        <authorList>
            <person name="Gaiser R.A."/>
            <person name="Van Baarlen P."/>
            <person name="Wells J.M."/>
        </authorList>
    </citation>
    <scope>NUCLEOTIDE SEQUENCE [LARGE SCALE GENOMIC DNA]</scope>
    <source>
        <strain evidence="2 3">PT-32</strain>
    </source>
</reference>
<evidence type="ECO:0000313" key="2">
    <source>
        <dbReference type="EMBL" id="ORC24330.1"/>
    </source>
</evidence>
<comment type="caution">
    <text evidence="2">The sequence shown here is derived from an EMBL/GenBank/DDBJ whole genome shotgun (WGS) entry which is preliminary data.</text>
</comment>
<dbReference type="InterPro" id="IPR009839">
    <property type="entry name" value="SseB_N"/>
</dbReference>
<dbReference type="OrthoDB" id="6957847at2"/>
<dbReference type="Proteomes" id="UP000192359">
    <property type="component" value="Unassembled WGS sequence"/>
</dbReference>
<protein>
    <recommendedName>
        <fullName evidence="1">SseB protein N-terminal domain-containing protein</fullName>
    </recommendedName>
</protein>